<evidence type="ECO:0000313" key="4">
    <source>
        <dbReference type="EMBL" id="MBI4251902.1"/>
    </source>
</evidence>
<proteinExistence type="predicted"/>
<evidence type="ECO:0000259" key="3">
    <source>
        <dbReference type="Pfam" id="PF13435"/>
    </source>
</evidence>
<feature type="domain" description="Cytochrome c-552/4" evidence="3">
    <location>
        <begin position="80"/>
        <end position="137"/>
    </location>
</feature>
<feature type="signal peptide" evidence="2">
    <location>
        <begin position="1"/>
        <end position="23"/>
    </location>
</feature>
<feature type="compositionally biased region" description="Basic and acidic residues" evidence="1">
    <location>
        <begin position="178"/>
        <end position="189"/>
    </location>
</feature>
<dbReference type="Gene3D" id="1.10.1130.10">
    <property type="entry name" value="Flavocytochrome C3, Chain A"/>
    <property type="match status" value="1"/>
</dbReference>
<name>A0A933E7X6_UNCTE</name>
<comment type="caution">
    <text evidence="4">The sequence shown here is derived from an EMBL/GenBank/DDBJ whole genome shotgun (WGS) entry which is preliminary data.</text>
</comment>
<dbReference type="EMBL" id="JACQRX010000241">
    <property type="protein sequence ID" value="MBI4251902.1"/>
    <property type="molecule type" value="Genomic_DNA"/>
</dbReference>
<feature type="chain" id="PRO_5037783467" description="Cytochrome c-552/4 domain-containing protein" evidence="2">
    <location>
        <begin position="24"/>
        <end position="423"/>
    </location>
</feature>
<reference evidence="4" key="1">
    <citation type="submission" date="2020-07" db="EMBL/GenBank/DDBJ databases">
        <title>Huge and variable diversity of episymbiotic CPR bacteria and DPANN archaea in groundwater ecosystems.</title>
        <authorList>
            <person name="He C.Y."/>
            <person name="Keren R."/>
            <person name="Whittaker M."/>
            <person name="Farag I.F."/>
            <person name="Doudna J."/>
            <person name="Cate J.H.D."/>
            <person name="Banfield J.F."/>
        </authorList>
    </citation>
    <scope>NUCLEOTIDE SEQUENCE</scope>
    <source>
        <strain evidence="4">NC_groundwater_1370_Ag_S-0.2um_69_93</strain>
    </source>
</reference>
<dbReference type="InterPro" id="IPR036280">
    <property type="entry name" value="Multihaem_cyt_sf"/>
</dbReference>
<dbReference type="InterPro" id="IPR023155">
    <property type="entry name" value="Cyt_c-552/4"/>
</dbReference>
<evidence type="ECO:0000256" key="2">
    <source>
        <dbReference type="SAM" id="SignalP"/>
    </source>
</evidence>
<protein>
    <recommendedName>
        <fullName evidence="3">Cytochrome c-552/4 domain-containing protein</fullName>
    </recommendedName>
</protein>
<evidence type="ECO:0000313" key="5">
    <source>
        <dbReference type="Proteomes" id="UP000752292"/>
    </source>
</evidence>
<sequence>MRRLLRGRIALSALLLAAGGSLLGSSHMRGGSSSPAPAASPGKWRTAEEFVRAHWAHPLPPMGEAPASYRGEERSLLPEACGKCHEEQFNQWRTSLHAKAMGPGVYGQLVDLWASDPGEARGCNECHAPLAEQQKRLPRGEGPSASWQPNPSHLPALEMAGLACAACHVRAWRVHGPPKRETPGGRDDTTFSGEHGGAERTPFFERADFCMKCHQHEGSGPGGKPIQNTFREWRESLWGEEGVACQSCHMPKRQHLWRGIHDKDMAQGAVGVEVEIAGAAPGVAAARVVLTNQGAGHHFPTYITPSVDVIAELEDKDGKPLPGTRRAAVIGRRLSEDFTKEVFDTRIPAQQSFVMDYRQARPAGAARLRVRVHVKPDYFYHGFFVSHLRGTGLSPRARKLIEEARDQAAKSAFDIFDERFDLP</sequence>
<gene>
    <name evidence="4" type="ORF">HY618_05530</name>
</gene>
<keyword evidence="2" id="KW-0732">Signal</keyword>
<evidence type="ECO:0000256" key="1">
    <source>
        <dbReference type="SAM" id="MobiDB-lite"/>
    </source>
</evidence>
<dbReference type="SUPFAM" id="SSF48695">
    <property type="entry name" value="Multiheme cytochromes"/>
    <property type="match status" value="1"/>
</dbReference>
<dbReference type="Proteomes" id="UP000752292">
    <property type="component" value="Unassembled WGS sequence"/>
</dbReference>
<organism evidence="4 5">
    <name type="scientific">Tectimicrobiota bacterium</name>
    <dbReference type="NCBI Taxonomy" id="2528274"/>
    <lineage>
        <taxon>Bacteria</taxon>
        <taxon>Pseudomonadati</taxon>
        <taxon>Nitrospinota/Tectimicrobiota group</taxon>
        <taxon>Candidatus Tectimicrobiota</taxon>
    </lineage>
</organism>
<feature type="region of interest" description="Disordered" evidence="1">
    <location>
        <begin position="176"/>
        <end position="196"/>
    </location>
</feature>
<dbReference type="AlphaFoldDB" id="A0A933E7X6"/>
<accession>A0A933E7X6</accession>
<dbReference type="Pfam" id="PF13435">
    <property type="entry name" value="Cytochrome_C554"/>
    <property type="match status" value="1"/>
</dbReference>